<comment type="caution">
    <text evidence="1">The sequence shown here is derived from an EMBL/GenBank/DDBJ whole genome shotgun (WGS) entry which is preliminary data.</text>
</comment>
<dbReference type="Proteomes" id="UP001152795">
    <property type="component" value="Unassembled WGS sequence"/>
</dbReference>
<name>A0A7D9HF34_PARCT</name>
<keyword evidence="2" id="KW-1185">Reference proteome</keyword>
<dbReference type="OrthoDB" id="10062389at2759"/>
<evidence type="ECO:0000313" key="1">
    <source>
        <dbReference type="EMBL" id="CAB3980232.1"/>
    </source>
</evidence>
<evidence type="ECO:0000313" key="2">
    <source>
        <dbReference type="Proteomes" id="UP001152795"/>
    </source>
</evidence>
<dbReference type="EMBL" id="CACRXK020000272">
    <property type="protein sequence ID" value="CAB3980232.1"/>
    <property type="molecule type" value="Genomic_DNA"/>
</dbReference>
<organism evidence="1 2">
    <name type="scientific">Paramuricea clavata</name>
    <name type="common">Red gorgonian</name>
    <name type="synonym">Violescent sea-whip</name>
    <dbReference type="NCBI Taxonomy" id="317549"/>
    <lineage>
        <taxon>Eukaryota</taxon>
        <taxon>Metazoa</taxon>
        <taxon>Cnidaria</taxon>
        <taxon>Anthozoa</taxon>
        <taxon>Octocorallia</taxon>
        <taxon>Malacalcyonacea</taxon>
        <taxon>Plexauridae</taxon>
        <taxon>Paramuricea</taxon>
    </lineage>
</organism>
<protein>
    <submittedName>
        <fullName evidence="1">Uncharacterized protein</fullName>
    </submittedName>
</protein>
<dbReference type="AlphaFoldDB" id="A0A7D9HF34"/>
<reference evidence="1" key="1">
    <citation type="submission" date="2020-04" db="EMBL/GenBank/DDBJ databases">
        <authorList>
            <person name="Alioto T."/>
            <person name="Alioto T."/>
            <person name="Gomez Garrido J."/>
        </authorList>
    </citation>
    <scope>NUCLEOTIDE SEQUENCE</scope>
    <source>
        <strain evidence="1">A484AB</strain>
    </source>
</reference>
<sequence>MDYYCVIWGNTSTQNLDRLHRLQKRAARLILDLDHKAPSLPLFLELGWLPVHERIRYLRASTVYKALNNLSPSYITSLLLPFSKVRNVNTRGSTNNNLKLPEVNTNAGKRTFAFLAANEMSGIYYLIV</sequence>
<gene>
    <name evidence="1" type="ORF">PACLA_8A010069</name>
</gene>
<proteinExistence type="predicted"/>
<accession>A0A7D9HF34</accession>